<feature type="region of interest" description="Disordered" evidence="1">
    <location>
        <begin position="153"/>
        <end position="180"/>
    </location>
</feature>
<feature type="compositionally biased region" description="Polar residues" evidence="1">
    <location>
        <begin position="84"/>
        <end position="101"/>
    </location>
</feature>
<evidence type="ECO:0000256" key="1">
    <source>
        <dbReference type="SAM" id="MobiDB-lite"/>
    </source>
</evidence>
<feature type="compositionally biased region" description="Polar residues" evidence="1">
    <location>
        <begin position="155"/>
        <end position="175"/>
    </location>
</feature>
<reference evidence="2" key="1">
    <citation type="journal article" date="2020" name="Nat. Commun.">
        <title>Large-scale genome sequencing of mycorrhizal fungi provides insights into the early evolution of symbiotic traits.</title>
        <authorList>
            <person name="Miyauchi S."/>
            <person name="Kiss E."/>
            <person name="Kuo A."/>
            <person name="Drula E."/>
            <person name="Kohler A."/>
            <person name="Sanchez-Garcia M."/>
            <person name="Morin E."/>
            <person name="Andreopoulos B."/>
            <person name="Barry K.W."/>
            <person name="Bonito G."/>
            <person name="Buee M."/>
            <person name="Carver A."/>
            <person name="Chen C."/>
            <person name="Cichocki N."/>
            <person name="Clum A."/>
            <person name="Culley D."/>
            <person name="Crous P.W."/>
            <person name="Fauchery L."/>
            <person name="Girlanda M."/>
            <person name="Hayes R.D."/>
            <person name="Keri Z."/>
            <person name="LaButti K."/>
            <person name="Lipzen A."/>
            <person name="Lombard V."/>
            <person name="Magnuson J."/>
            <person name="Maillard F."/>
            <person name="Murat C."/>
            <person name="Nolan M."/>
            <person name="Ohm R.A."/>
            <person name="Pangilinan J."/>
            <person name="Pereira M.F."/>
            <person name="Perotto S."/>
            <person name="Peter M."/>
            <person name="Pfister S."/>
            <person name="Riley R."/>
            <person name="Sitrit Y."/>
            <person name="Stielow J.B."/>
            <person name="Szollosi G."/>
            <person name="Zifcakova L."/>
            <person name="Stursova M."/>
            <person name="Spatafora J.W."/>
            <person name="Tedersoo L."/>
            <person name="Vaario L.M."/>
            <person name="Yamada A."/>
            <person name="Yan M."/>
            <person name="Wang P."/>
            <person name="Xu J."/>
            <person name="Bruns T."/>
            <person name="Baldrian P."/>
            <person name="Vilgalys R."/>
            <person name="Dunand C."/>
            <person name="Henrissat B."/>
            <person name="Grigoriev I.V."/>
            <person name="Hibbett D."/>
            <person name="Nagy L.G."/>
            <person name="Martin F.M."/>
        </authorList>
    </citation>
    <scope>NUCLEOTIDE SEQUENCE</scope>
    <source>
        <strain evidence="2">UP504</strain>
    </source>
</reference>
<feature type="region of interest" description="Disordered" evidence="1">
    <location>
        <begin position="84"/>
        <end position="133"/>
    </location>
</feature>
<organism evidence="2 3">
    <name type="scientific">Hydnum rufescens UP504</name>
    <dbReference type="NCBI Taxonomy" id="1448309"/>
    <lineage>
        <taxon>Eukaryota</taxon>
        <taxon>Fungi</taxon>
        <taxon>Dikarya</taxon>
        <taxon>Basidiomycota</taxon>
        <taxon>Agaricomycotina</taxon>
        <taxon>Agaricomycetes</taxon>
        <taxon>Cantharellales</taxon>
        <taxon>Hydnaceae</taxon>
        <taxon>Hydnum</taxon>
    </lineage>
</organism>
<dbReference type="Proteomes" id="UP000886523">
    <property type="component" value="Unassembled WGS sequence"/>
</dbReference>
<feature type="compositionally biased region" description="Polar residues" evidence="1">
    <location>
        <begin position="113"/>
        <end position="123"/>
    </location>
</feature>
<sequence length="235" mass="25925">MHTIPRQCIPHHVPSPSYLCAISPAWYPSRGHGDHHWFLPSPSQCLAHNTWATSSPPTPLVFGCPPLRLIEPGSTRQVAFLWPPQSQNHPWSHQGPWQGNENAKGHSGRWKGNGSNQPPSIKSVSAAKPWPLQDDCDGERMTLADCLRQGHQHLSPATQHGGQSLSTSESESPAHSQLRHARRHAAWIRCPSSGIHRHPIPEATPLLSPLRACANTFPSSSCGPYCQLFTEVFQM</sequence>
<gene>
    <name evidence="2" type="ORF">BS47DRAFT_1396561</name>
</gene>
<protein>
    <submittedName>
        <fullName evidence="2">Uncharacterized protein</fullName>
    </submittedName>
</protein>
<dbReference type="EMBL" id="MU129028">
    <property type="protein sequence ID" value="KAF9509823.1"/>
    <property type="molecule type" value="Genomic_DNA"/>
</dbReference>
<evidence type="ECO:0000313" key="3">
    <source>
        <dbReference type="Proteomes" id="UP000886523"/>
    </source>
</evidence>
<comment type="caution">
    <text evidence="2">The sequence shown here is derived from an EMBL/GenBank/DDBJ whole genome shotgun (WGS) entry which is preliminary data.</text>
</comment>
<keyword evidence="3" id="KW-1185">Reference proteome</keyword>
<accession>A0A9P6AQ50</accession>
<name>A0A9P6AQ50_9AGAM</name>
<dbReference type="AlphaFoldDB" id="A0A9P6AQ50"/>
<evidence type="ECO:0000313" key="2">
    <source>
        <dbReference type="EMBL" id="KAF9509823.1"/>
    </source>
</evidence>
<proteinExistence type="predicted"/>